<sequence>MTRASCPNLPRVPVNASHFLLADRFSSVPAPVYFLLQVQFLKPFVACAMSPHLQIA</sequence>
<organism evidence="1 2">
    <name type="scientific">Protopolystoma xenopodis</name>
    <dbReference type="NCBI Taxonomy" id="117903"/>
    <lineage>
        <taxon>Eukaryota</taxon>
        <taxon>Metazoa</taxon>
        <taxon>Spiralia</taxon>
        <taxon>Lophotrochozoa</taxon>
        <taxon>Platyhelminthes</taxon>
        <taxon>Monogenea</taxon>
        <taxon>Polyopisthocotylea</taxon>
        <taxon>Polystomatidea</taxon>
        <taxon>Polystomatidae</taxon>
        <taxon>Protopolystoma</taxon>
    </lineage>
</organism>
<dbReference type="EMBL" id="CAAALY010248513">
    <property type="protein sequence ID" value="VEL34840.1"/>
    <property type="molecule type" value="Genomic_DNA"/>
</dbReference>
<evidence type="ECO:0000313" key="1">
    <source>
        <dbReference type="EMBL" id="VEL34840.1"/>
    </source>
</evidence>
<proteinExistence type="predicted"/>
<evidence type="ECO:0000313" key="2">
    <source>
        <dbReference type="Proteomes" id="UP000784294"/>
    </source>
</evidence>
<accession>A0A3S5BQL0</accession>
<gene>
    <name evidence="1" type="ORF">PXEA_LOCUS28280</name>
</gene>
<protein>
    <submittedName>
        <fullName evidence="1">Uncharacterized protein</fullName>
    </submittedName>
</protein>
<dbReference type="Proteomes" id="UP000784294">
    <property type="component" value="Unassembled WGS sequence"/>
</dbReference>
<name>A0A3S5BQL0_9PLAT</name>
<comment type="caution">
    <text evidence="1">The sequence shown here is derived from an EMBL/GenBank/DDBJ whole genome shotgun (WGS) entry which is preliminary data.</text>
</comment>
<keyword evidence="2" id="KW-1185">Reference proteome</keyword>
<dbReference type="AlphaFoldDB" id="A0A3S5BQL0"/>
<reference evidence="1" key="1">
    <citation type="submission" date="2018-11" db="EMBL/GenBank/DDBJ databases">
        <authorList>
            <consortium name="Pathogen Informatics"/>
        </authorList>
    </citation>
    <scope>NUCLEOTIDE SEQUENCE</scope>
</reference>